<organism evidence="2 3">
    <name type="scientific">Paenibacillus montaniterrae</name>
    <dbReference type="NCBI Taxonomy" id="429341"/>
    <lineage>
        <taxon>Bacteria</taxon>
        <taxon>Bacillati</taxon>
        <taxon>Bacillota</taxon>
        <taxon>Bacilli</taxon>
        <taxon>Bacillales</taxon>
        <taxon>Paenibacillaceae</taxon>
        <taxon>Paenibacillus</taxon>
    </lineage>
</organism>
<accession>A0A920CUB1</accession>
<dbReference type="EMBL" id="BOSE01000004">
    <property type="protein sequence ID" value="GIP16822.1"/>
    <property type="molecule type" value="Genomic_DNA"/>
</dbReference>
<keyword evidence="1" id="KW-1133">Transmembrane helix</keyword>
<reference evidence="2" key="1">
    <citation type="submission" date="2021-03" db="EMBL/GenBank/DDBJ databases">
        <title>Antimicrobial resistance genes in bacteria isolated from Japanese honey, and their potential for conferring macrolide and lincosamide resistance in the American foulbrood pathogen Paenibacillus larvae.</title>
        <authorList>
            <person name="Okamoto M."/>
            <person name="Kumagai M."/>
            <person name="Kanamori H."/>
            <person name="Takamatsu D."/>
        </authorList>
    </citation>
    <scope>NUCLEOTIDE SEQUENCE</scope>
    <source>
        <strain evidence="2">J40TS1</strain>
    </source>
</reference>
<gene>
    <name evidence="2" type="ORF">J40TS1_24640</name>
</gene>
<comment type="caution">
    <text evidence="2">The sequence shown here is derived from an EMBL/GenBank/DDBJ whole genome shotgun (WGS) entry which is preliminary data.</text>
</comment>
<feature type="transmembrane region" description="Helical" evidence="1">
    <location>
        <begin position="37"/>
        <end position="57"/>
    </location>
</feature>
<name>A0A920CUB1_9BACL</name>
<keyword evidence="3" id="KW-1185">Reference proteome</keyword>
<proteinExistence type="predicted"/>
<evidence type="ECO:0000256" key="1">
    <source>
        <dbReference type="SAM" id="Phobius"/>
    </source>
</evidence>
<dbReference type="Proteomes" id="UP000683139">
    <property type="component" value="Unassembled WGS sequence"/>
</dbReference>
<dbReference type="RefSeq" id="WP_213515448.1">
    <property type="nucleotide sequence ID" value="NZ_BOSE01000004.1"/>
</dbReference>
<evidence type="ECO:0000313" key="3">
    <source>
        <dbReference type="Proteomes" id="UP000683139"/>
    </source>
</evidence>
<evidence type="ECO:0000313" key="2">
    <source>
        <dbReference type="EMBL" id="GIP16822.1"/>
    </source>
</evidence>
<keyword evidence="1" id="KW-0812">Transmembrane</keyword>
<sequence>MIAYAIFVLCIILLYLNHLKMIEKMHAKHDYDPNKVLAVALIIAAGVSLFIAFILIVQG</sequence>
<protein>
    <submittedName>
        <fullName evidence="2">Uncharacterized protein</fullName>
    </submittedName>
</protein>
<dbReference type="AlphaFoldDB" id="A0A920CUB1"/>
<keyword evidence="1" id="KW-0472">Membrane</keyword>